<dbReference type="SUPFAM" id="SSF51161">
    <property type="entry name" value="Trimeric LpxA-like enzymes"/>
    <property type="match status" value="1"/>
</dbReference>
<sequence length="68" mass="7636">KKKYRTIIGDDAFIGCNTNLVSPVTVHDNAYIAAGSTITDEVPESALAIARSRQVNKMEWKDRRKQDK</sequence>
<dbReference type="InterPro" id="IPR001451">
    <property type="entry name" value="Hexapep"/>
</dbReference>
<evidence type="ECO:0000313" key="2">
    <source>
        <dbReference type="Proteomes" id="UP000886743"/>
    </source>
</evidence>
<evidence type="ECO:0000313" key="1">
    <source>
        <dbReference type="EMBL" id="HIV02008.1"/>
    </source>
</evidence>
<comment type="caution">
    <text evidence="1">The sequence shown here is derived from an EMBL/GenBank/DDBJ whole genome shotgun (WGS) entry which is preliminary data.</text>
</comment>
<dbReference type="AlphaFoldDB" id="A0A9D1NF61"/>
<feature type="non-terminal residue" evidence="1">
    <location>
        <position position="1"/>
    </location>
</feature>
<organism evidence="1 2">
    <name type="scientific">Candidatus Aphodoplasma excrementigallinarum</name>
    <dbReference type="NCBI Taxonomy" id="2840673"/>
    <lineage>
        <taxon>Bacteria</taxon>
        <taxon>Bacillati</taxon>
        <taxon>Bacillota</taxon>
        <taxon>Clostridia</taxon>
        <taxon>Eubacteriales</taxon>
        <taxon>Candidatus Aphodoplasma</taxon>
    </lineage>
</organism>
<dbReference type="InterPro" id="IPR011004">
    <property type="entry name" value="Trimer_LpxA-like_sf"/>
</dbReference>
<reference evidence="1" key="1">
    <citation type="submission" date="2020-10" db="EMBL/GenBank/DDBJ databases">
        <authorList>
            <person name="Gilroy R."/>
        </authorList>
    </citation>
    <scope>NUCLEOTIDE SEQUENCE</scope>
    <source>
        <strain evidence="1">4920</strain>
    </source>
</reference>
<gene>
    <name evidence="1" type="primary">glmU</name>
    <name evidence="1" type="ORF">IAC74_00430</name>
</gene>
<dbReference type="Gene3D" id="2.160.10.10">
    <property type="entry name" value="Hexapeptide repeat proteins"/>
    <property type="match status" value="1"/>
</dbReference>
<dbReference type="EMBL" id="DVOF01000009">
    <property type="protein sequence ID" value="HIV02008.1"/>
    <property type="molecule type" value="Genomic_DNA"/>
</dbReference>
<accession>A0A9D1NF61</accession>
<reference evidence="1" key="2">
    <citation type="journal article" date="2021" name="PeerJ">
        <title>Extensive microbial diversity within the chicken gut microbiome revealed by metagenomics and culture.</title>
        <authorList>
            <person name="Gilroy R."/>
            <person name="Ravi A."/>
            <person name="Getino M."/>
            <person name="Pursley I."/>
            <person name="Horton D.L."/>
            <person name="Alikhan N.F."/>
            <person name="Baker D."/>
            <person name="Gharbi K."/>
            <person name="Hall N."/>
            <person name="Watson M."/>
            <person name="Adriaenssens E.M."/>
            <person name="Foster-Nyarko E."/>
            <person name="Jarju S."/>
            <person name="Secka A."/>
            <person name="Antonio M."/>
            <person name="Oren A."/>
            <person name="Chaudhuri R.R."/>
            <person name="La Ragione R."/>
            <person name="Hildebrand F."/>
            <person name="Pallen M.J."/>
        </authorList>
    </citation>
    <scope>NUCLEOTIDE SEQUENCE</scope>
    <source>
        <strain evidence="1">4920</strain>
    </source>
</reference>
<name>A0A9D1NF61_9FIRM</name>
<dbReference type="Proteomes" id="UP000886743">
    <property type="component" value="Unassembled WGS sequence"/>
</dbReference>
<dbReference type="Pfam" id="PF00132">
    <property type="entry name" value="Hexapep"/>
    <property type="match status" value="1"/>
</dbReference>
<proteinExistence type="predicted"/>
<protein>
    <submittedName>
        <fullName evidence="1">Bifunctional UDP-N-acetylglucosamine diphosphorylase/glucosamine-1-phosphate N-acetyltransferase GlmU</fullName>
    </submittedName>
</protein>